<dbReference type="RefSeq" id="WP_048114796.1">
    <property type="nucleotide sequence ID" value="NZ_CP011070.1"/>
</dbReference>
<dbReference type="AlphaFoldDB" id="A0A0D5BZD0"/>
<keyword evidence="1" id="KW-0472">Membrane</keyword>
<organism evidence="2 3">
    <name type="scientific">Nitrosopumilus adriaticus</name>
    <dbReference type="NCBI Taxonomy" id="1580092"/>
    <lineage>
        <taxon>Archaea</taxon>
        <taxon>Nitrososphaerota</taxon>
        <taxon>Nitrososphaeria</taxon>
        <taxon>Nitrosopumilales</taxon>
        <taxon>Nitrosopumilaceae</taxon>
        <taxon>Nitrosopumilus</taxon>
    </lineage>
</organism>
<dbReference type="HOGENOM" id="CLU_2299215_0_0_2"/>
<dbReference type="EMBL" id="CP011070">
    <property type="protein sequence ID" value="AJW69899.1"/>
    <property type="molecule type" value="Genomic_DNA"/>
</dbReference>
<dbReference type="KEGG" id="nin:NADRNF5_0200"/>
<feature type="transmembrane region" description="Helical" evidence="1">
    <location>
        <begin position="7"/>
        <end position="30"/>
    </location>
</feature>
<accession>A0A0D5BZD0</accession>
<name>A0A0D5BZD0_9ARCH</name>
<sequence>MFENSKFTIFLVIAIVGVAGSLFGYLNWYVAPDEVTEKVKVIANTADGCIAESYDGFSVNIGPCDAKAGDIVVGTYDSKINERAILMNPTG</sequence>
<keyword evidence="1" id="KW-1133">Transmembrane helix</keyword>
<evidence type="ECO:0000256" key="1">
    <source>
        <dbReference type="SAM" id="Phobius"/>
    </source>
</evidence>
<dbReference type="OrthoDB" id="1015at2157"/>
<gene>
    <name evidence="2" type="ORF">NADRNF5_0200</name>
</gene>
<keyword evidence="3" id="KW-1185">Reference proteome</keyword>
<keyword evidence="1" id="KW-0812">Transmembrane</keyword>
<evidence type="ECO:0000313" key="3">
    <source>
        <dbReference type="Proteomes" id="UP000032408"/>
    </source>
</evidence>
<proteinExistence type="predicted"/>
<dbReference type="STRING" id="1580092.NADRNF5_0200"/>
<dbReference type="GeneID" id="24819452"/>
<dbReference type="Proteomes" id="UP000032408">
    <property type="component" value="Chromosome"/>
</dbReference>
<reference evidence="2 3" key="2">
    <citation type="journal article" date="2016" name="ISME J.">
        <title>Physiological and genomic characterization of two novel marine thaumarchaeal strains indicates niche differentiation.</title>
        <authorList>
            <person name="Bayer B."/>
            <person name="Vojvoda J."/>
            <person name="Offre P."/>
            <person name="Alves R.J."/>
            <person name="Elisabeth N.H."/>
            <person name="Garcia J.A."/>
            <person name="Volland J.M."/>
            <person name="Srivastava A."/>
            <person name="Schleper C."/>
            <person name="Herndl G.J."/>
        </authorList>
    </citation>
    <scope>NUCLEOTIDE SEQUENCE [LARGE SCALE GENOMIC DNA]</scope>
    <source>
        <strain evidence="2 3">NF5</strain>
    </source>
</reference>
<reference evidence="3" key="1">
    <citation type="submission" date="2015-03" db="EMBL/GenBank/DDBJ databases">
        <title>Characterization of two novel Thaumarchaeota isolated from the Northern Adriatic Sea.</title>
        <authorList>
            <person name="Bayer B."/>
            <person name="Vojvoda J."/>
            <person name="Offre P."/>
            <person name="Srivastava A."/>
            <person name="Elisabeth N."/>
            <person name="Garcia J.A.L."/>
            <person name="Schleper C."/>
            <person name="Herndl G.J."/>
        </authorList>
    </citation>
    <scope>NUCLEOTIDE SEQUENCE [LARGE SCALE GENOMIC DNA]</scope>
    <source>
        <strain evidence="3">NF5</strain>
    </source>
</reference>
<evidence type="ECO:0000313" key="2">
    <source>
        <dbReference type="EMBL" id="AJW69899.1"/>
    </source>
</evidence>
<protein>
    <submittedName>
        <fullName evidence="2">Uncharacterized protein</fullName>
    </submittedName>
</protein>